<evidence type="ECO:0000256" key="7">
    <source>
        <dbReference type="HAMAP-Rule" id="MF_00523"/>
    </source>
</evidence>
<keyword evidence="9" id="KW-1185">Reference proteome</keyword>
<dbReference type="AlphaFoldDB" id="A0A1C2FXK3"/>
<dbReference type="Gene3D" id="2.160.10.10">
    <property type="entry name" value="Hexapeptide repeat proteins"/>
    <property type="match status" value="1"/>
</dbReference>
<dbReference type="PANTHER" id="PTHR43378:SF2">
    <property type="entry name" value="UDP-3-O-ACYLGLUCOSAMINE N-ACYLTRANSFERASE 1, MITOCHONDRIAL-RELATED"/>
    <property type="match status" value="1"/>
</dbReference>
<comment type="catalytic activity">
    <reaction evidence="7">
        <text>a UDP-3-O-[(3R)-3-hydroxyacyl]-alpha-D-glucosamine + a (3R)-hydroxyacyl-[ACP] = a UDP-2-N,3-O-bis[(3R)-3-hydroxyacyl]-alpha-D-glucosamine + holo-[ACP] + H(+)</text>
        <dbReference type="Rhea" id="RHEA:53836"/>
        <dbReference type="Rhea" id="RHEA-COMP:9685"/>
        <dbReference type="Rhea" id="RHEA-COMP:9945"/>
        <dbReference type="ChEBI" id="CHEBI:15378"/>
        <dbReference type="ChEBI" id="CHEBI:64479"/>
        <dbReference type="ChEBI" id="CHEBI:78827"/>
        <dbReference type="ChEBI" id="CHEBI:137740"/>
        <dbReference type="ChEBI" id="CHEBI:137748"/>
        <dbReference type="EC" id="2.3.1.191"/>
    </reaction>
</comment>
<comment type="function">
    <text evidence="7">Catalyzes the N-acylation of UDP-3-O-acylglucosamine using 3-hydroxyacyl-ACP as the acyl donor. Is involved in the biosynthesis of lipid A, a phosphorylated glycolipid that anchors the lipopolysaccharide to the outer membrane of the cell.</text>
</comment>
<dbReference type="Pfam" id="PF00132">
    <property type="entry name" value="Hexapep"/>
    <property type="match status" value="1"/>
</dbReference>
<dbReference type="STRING" id="163359.A9R16_04620"/>
<keyword evidence="3 7" id="KW-0808">Transferase</keyword>
<evidence type="ECO:0000313" key="9">
    <source>
        <dbReference type="Proteomes" id="UP000253250"/>
    </source>
</evidence>
<evidence type="ECO:0000256" key="2">
    <source>
        <dbReference type="ARBA" id="ARBA00022556"/>
    </source>
</evidence>
<dbReference type="RefSeq" id="WP_065972154.1">
    <property type="nucleotide sequence ID" value="NZ_CP080624.1"/>
</dbReference>
<dbReference type="Gene3D" id="1.20.5.170">
    <property type="match status" value="1"/>
</dbReference>
<feature type="active site" description="Proton acceptor" evidence="7">
    <location>
        <position position="239"/>
    </location>
</feature>
<evidence type="ECO:0000256" key="3">
    <source>
        <dbReference type="ARBA" id="ARBA00022679"/>
    </source>
</evidence>
<dbReference type="EC" id="2.3.1.191" evidence="7"/>
<dbReference type="EMBL" id="PSYR01000001">
    <property type="protein sequence ID" value="RCN59213.1"/>
    <property type="molecule type" value="Genomic_DNA"/>
</dbReference>
<dbReference type="GO" id="GO:0103118">
    <property type="term" value="F:UDP-3-O-[(3R)-3-hydroxyacyl]-glucosamine N-acyltransferase activity"/>
    <property type="evidence" value="ECO:0007669"/>
    <property type="project" value="UniProtKB-EC"/>
</dbReference>
<comment type="pathway">
    <text evidence="7">Bacterial outer membrane biogenesis; LPS lipid A biosynthesis.</text>
</comment>
<evidence type="ECO:0000256" key="5">
    <source>
        <dbReference type="ARBA" id="ARBA00023098"/>
    </source>
</evidence>
<keyword evidence="5 7" id="KW-0443">Lipid metabolism</keyword>
<proteinExistence type="inferred from homology"/>
<dbReference type="Gene3D" id="3.40.1390.10">
    <property type="entry name" value="MurE/MurF, N-terminal domain"/>
    <property type="match status" value="1"/>
</dbReference>
<gene>
    <name evidence="7 8" type="primary">lpxD</name>
    <name evidence="8" type="ORF">C4900_05725</name>
</gene>
<dbReference type="PANTHER" id="PTHR43378">
    <property type="entry name" value="UDP-3-O-ACYLGLUCOSAMINE N-ACYLTRANSFERASE"/>
    <property type="match status" value="1"/>
</dbReference>
<evidence type="ECO:0000256" key="1">
    <source>
        <dbReference type="ARBA" id="ARBA00022516"/>
    </source>
</evidence>
<dbReference type="UniPathway" id="UPA00973"/>
<dbReference type="Proteomes" id="UP000253250">
    <property type="component" value="Unassembled WGS sequence"/>
</dbReference>
<keyword evidence="6 7" id="KW-0012">Acyltransferase</keyword>
<comment type="similarity">
    <text evidence="7">Belongs to the transferase hexapeptide repeat family. LpxD subfamily.</text>
</comment>
<dbReference type="InterPro" id="IPR020573">
    <property type="entry name" value="UDP_GlcNAc_AcTrfase_non-rep"/>
</dbReference>
<sequence>MAYTLRELADAAEVTLRGRGEIEIDAVAPLNRAGPRNVAYCASSRYRALISESRAGALILHPEDSGVFSGNALLCDDPRVAFARIARLLHPPGPVQPGRHPSAVIHESASVADSASIGPQAVIEAYACVGHQALIGAGAVVGERCVVGAGTRIEARAVIMHDCVIGERCVISPGAVIGGEGFGYVREADGRWLKVPQLGRVVIGDEVDVGANTTIDRGALGDTVIADGVKLDNLIQIAHNVKVGEHTAMAGCVGVAGSAVIGKRCLIAGGSGIMGHITVGDDVEVTAMSFLKGSVTGPGRYSSSLPAADADVWARNLGRFRHLDELARRLRRVEQTIKLILSGGKH</sequence>
<organism evidence="8 9">
    <name type="scientific">Acidiferrobacter thiooxydans</name>
    <dbReference type="NCBI Taxonomy" id="163359"/>
    <lineage>
        <taxon>Bacteria</taxon>
        <taxon>Pseudomonadati</taxon>
        <taxon>Pseudomonadota</taxon>
        <taxon>Gammaproteobacteria</taxon>
        <taxon>Acidiferrobacterales</taxon>
        <taxon>Acidiferrobacteraceae</taxon>
        <taxon>Acidiferrobacter</taxon>
    </lineage>
</organism>
<comment type="subunit">
    <text evidence="7">Homotrimer.</text>
</comment>
<evidence type="ECO:0000313" key="8">
    <source>
        <dbReference type="EMBL" id="RCN59213.1"/>
    </source>
</evidence>
<comment type="caution">
    <text evidence="8">The sequence shown here is derived from an EMBL/GenBank/DDBJ whole genome shotgun (WGS) entry which is preliminary data.</text>
</comment>
<accession>A0A1C2FXK3</accession>
<dbReference type="GO" id="GO:0016020">
    <property type="term" value="C:membrane"/>
    <property type="evidence" value="ECO:0007669"/>
    <property type="project" value="GOC"/>
</dbReference>
<dbReference type="Pfam" id="PF04613">
    <property type="entry name" value="LpxD"/>
    <property type="match status" value="1"/>
</dbReference>
<name>A0A1C2FXK3_9GAMM</name>
<dbReference type="InterPro" id="IPR007691">
    <property type="entry name" value="LpxD"/>
</dbReference>
<dbReference type="InterPro" id="IPR011004">
    <property type="entry name" value="Trimer_LpxA-like_sf"/>
</dbReference>
<evidence type="ECO:0000256" key="4">
    <source>
        <dbReference type="ARBA" id="ARBA00022737"/>
    </source>
</evidence>
<dbReference type="SUPFAM" id="SSF51161">
    <property type="entry name" value="Trimeric LpxA-like enzymes"/>
    <property type="match status" value="1"/>
</dbReference>
<keyword evidence="4 7" id="KW-0677">Repeat</keyword>
<dbReference type="NCBIfam" id="TIGR01853">
    <property type="entry name" value="lipid_A_lpxD"/>
    <property type="match status" value="1"/>
</dbReference>
<dbReference type="CDD" id="cd03352">
    <property type="entry name" value="LbH_LpxD"/>
    <property type="match status" value="1"/>
</dbReference>
<keyword evidence="2 7" id="KW-0441">Lipid A biosynthesis</keyword>
<protein>
    <recommendedName>
        <fullName evidence="7">UDP-3-O-acylglucosamine N-acyltransferase</fullName>
        <ecNumber evidence="7">2.3.1.191</ecNumber>
    </recommendedName>
</protein>
<dbReference type="GO" id="GO:0009245">
    <property type="term" value="P:lipid A biosynthetic process"/>
    <property type="evidence" value="ECO:0007669"/>
    <property type="project" value="UniProtKB-UniRule"/>
</dbReference>
<dbReference type="GO" id="GO:0016410">
    <property type="term" value="F:N-acyltransferase activity"/>
    <property type="evidence" value="ECO:0007669"/>
    <property type="project" value="InterPro"/>
</dbReference>
<reference evidence="8 9" key="1">
    <citation type="submission" date="2018-02" db="EMBL/GenBank/DDBJ databases">
        <title>Insights into the biology of acidophilic members of the Acidiferrobacteraceae family derived from comparative genomic analyses.</title>
        <authorList>
            <person name="Issotta F."/>
            <person name="Thyssen C."/>
            <person name="Mena C."/>
            <person name="Moya A."/>
            <person name="Bellenberg S."/>
            <person name="Sproer C."/>
            <person name="Covarrubias P.C."/>
            <person name="Sand W."/>
            <person name="Quatrini R."/>
            <person name="Vera M."/>
        </authorList>
    </citation>
    <scope>NUCLEOTIDE SEQUENCE [LARGE SCALE GENOMIC DNA]</scope>
    <source>
        <strain evidence="9">m-1</strain>
    </source>
</reference>
<dbReference type="OrthoDB" id="9784739at2"/>
<dbReference type="InterPro" id="IPR001451">
    <property type="entry name" value="Hexapep"/>
</dbReference>
<evidence type="ECO:0000256" key="6">
    <source>
        <dbReference type="ARBA" id="ARBA00023315"/>
    </source>
</evidence>
<dbReference type="HAMAP" id="MF_00523">
    <property type="entry name" value="LpxD"/>
    <property type="match status" value="1"/>
</dbReference>
<dbReference type="NCBIfam" id="NF002060">
    <property type="entry name" value="PRK00892.1"/>
    <property type="match status" value="1"/>
</dbReference>
<keyword evidence="1 7" id="KW-0444">Lipid biosynthesis</keyword>